<dbReference type="OrthoDB" id="60033at2759"/>
<dbReference type="Proteomes" id="UP000015453">
    <property type="component" value="Unassembled WGS sequence"/>
</dbReference>
<dbReference type="SUPFAM" id="SSF46689">
    <property type="entry name" value="Homeodomain-like"/>
    <property type="match status" value="1"/>
</dbReference>
<comment type="caution">
    <text evidence="6">The sequence shown here is derived from an EMBL/GenBank/DDBJ whole genome shotgun (WGS) entry which is preliminary data.</text>
</comment>
<dbReference type="EMBL" id="AUSU01002258">
    <property type="protein sequence ID" value="EPS69168.1"/>
    <property type="molecule type" value="Genomic_DNA"/>
</dbReference>
<evidence type="ECO:0000256" key="1">
    <source>
        <dbReference type="ARBA" id="ARBA00004123"/>
    </source>
</evidence>
<evidence type="ECO:0000256" key="2">
    <source>
        <dbReference type="ARBA" id="ARBA00023015"/>
    </source>
</evidence>
<feature type="region of interest" description="Disordered" evidence="5">
    <location>
        <begin position="127"/>
        <end position="164"/>
    </location>
</feature>
<dbReference type="PANTHER" id="PTHR31442:SF29">
    <property type="entry name" value="HOMEODOMAIN-LIKE SUPERFAMILY PROTEIN"/>
    <property type="match status" value="1"/>
</dbReference>
<feature type="compositionally biased region" description="Low complexity" evidence="5">
    <location>
        <begin position="288"/>
        <end position="301"/>
    </location>
</feature>
<gene>
    <name evidence="6" type="ORF">M569_05599</name>
</gene>
<dbReference type="PANTHER" id="PTHR31442">
    <property type="entry name" value="HOMEODOMAIN-LIKE SUPERFAMILY PROTEIN-RELATED"/>
    <property type="match status" value="1"/>
</dbReference>
<keyword evidence="7" id="KW-1185">Reference proteome</keyword>
<evidence type="ECO:0000256" key="3">
    <source>
        <dbReference type="ARBA" id="ARBA00023163"/>
    </source>
</evidence>
<keyword evidence="4" id="KW-0539">Nucleus</keyword>
<dbReference type="InterPro" id="IPR006447">
    <property type="entry name" value="Myb_dom_plants"/>
</dbReference>
<dbReference type="GO" id="GO:0003677">
    <property type="term" value="F:DNA binding"/>
    <property type="evidence" value="ECO:0007669"/>
    <property type="project" value="InterPro"/>
</dbReference>
<evidence type="ECO:0008006" key="8">
    <source>
        <dbReference type="Google" id="ProtNLM"/>
    </source>
</evidence>
<dbReference type="InterPro" id="IPR009057">
    <property type="entry name" value="Homeodomain-like_sf"/>
</dbReference>
<dbReference type="NCBIfam" id="TIGR01557">
    <property type="entry name" value="myb_SHAQKYF"/>
    <property type="match status" value="1"/>
</dbReference>
<proteinExistence type="predicted"/>
<sequence>MDCVAANSDSSKSSRKLLFLAVEFSEKSLKEFTKKLLKDYIGKTCSSLERAFDLVQKKTIEFEFIICDSRSAASRLDLVEIIGLKHNVLVIIVLDEDEALKMAITVGLRNGAFYCFTTPEDVGKIPSLLSGKRTAPASGRNDDEASGSGLKDCKDGDNSGGIDSYTTPRKKRIVWTDKLHAEFIHAIEKLRKDKEKISPKRILQVMKNSDVTRGQVASHLQKYRLQKGINMQEDSVEYHQNDDVPQPTVQISSTAAAAVEPTGSWVVGNSQTGGGYEGPSSMAHQQRQRVTSSNVVQQTVQPPFGDQTGGQPLDDDLWSDHTVG</sequence>
<dbReference type="FunFam" id="1.10.10.60:FF:000007">
    <property type="entry name" value="Two-component response regulator"/>
    <property type="match status" value="1"/>
</dbReference>
<keyword evidence="2" id="KW-0805">Transcription regulation</keyword>
<evidence type="ECO:0000256" key="4">
    <source>
        <dbReference type="ARBA" id="ARBA00023242"/>
    </source>
</evidence>
<protein>
    <recommendedName>
        <fullName evidence="8">HTH myb-type domain-containing protein</fullName>
    </recommendedName>
</protein>
<organism evidence="6 7">
    <name type="scientific">Genlisea aurea</name>
    <dbReference type="NCBI Taxonomy" id="192259"/>
    <lineage>
        <taxon>Eukaryota</taxon>
        <taxon>Viridiplantae</taxon>
        <taxon>Streptophyta</taxon>
        <taxon>Embryophyta</taxon>
        <taxon>Tracheophyta</taxon>
        <taxon>Spermatophyta</taxon>
        <taxon>Magnoliopsida</taxon>
        <taxon>eudicotyledons</taxon>
        <taxon>Gunneridae</taxon>
        <taxon>Pentapetalae</taxon>
        <taxon>asterids</taxon>
        <taxon>lamiids</taxon>
        <taxon>Lamiales</taxon>
        <taxon>Lentibulariaceae</taxon>
        <taxon>Genlisea</taxon>
    </lineage>
</organism>
<dbReference type="AlphaFoldDB" id="S8E0H1"/>
<dbReference type="InterPro" id="IPR044841">
    <property type="entry name" value="LUX/BOA-like"/>
</dbReference>
<evidence type="ECO:0000313" key="6">
    <source>
        <dbReference type="EMBL" id="EPS69168.1"/>
    </source>
</evidence>
<dbReference type="Gene3D" id="1.10.10.60">
    <property type="entry name" value="Homeodomain-like"/>
    <property type="match status" value="1"/>
</dbReference>
<feature type="region of interest" description="Disordered" evidence="5">
    <location>
        <begin position="265"/>
        <end position="324"/>
    </location>
</feature>
<keyword evidence="3" id="KW-0804">Transcription</keyword>
<reference evidence="6 7" key="1">
    <citation type="journal article" date="2013" name="BMC Genomics">
        <title>The miniature genome of a carnivorous plant Genlisea aurea contains a low number of genes and short non-coding sequences.</title>
        <authorList>
            <person name="Leushkin E.V."/>
            <person name="Sutormin R.A."/>
            <person name="Nabieva E.R."/>
            <person name="Penin A.A."/>
            <person name="Kondrashov A.S."/>
            <person name="Logacheva M.D."/>
        </authorList>
    </citation>
    <scope>NUCLEOTIDE SEQUENCE [LARGE SCALE GENOMIC DNA]</scope>
</reference>
<dbReference type="GO" id="GO:0003700">
    <property type="term" value="F:DNA-binding transcription factor activity"/>
    <property type="evidence" value="ECO:0007669"/>
    <property type="project" value="InterPro"/>
</dbReference>
<name>S8E0H1_9LAMI</name>
<dbReference type="GO" id="GO:0005634">
    <property type="term" value="C:nucleus"/>
    <property type="evidence" value="ECO:0007669"/>
    <property type="project" value="UniProtKB-SubCell"/>
</dbReference>
<comment type="subcellular location">
    <subcellularLocation>
        <location evidence="1">Nucleus</location>
    </subcellularLocation>
</comment>
<evidence type="ECO:0000256" key="5">
    <source>
        <dbReference type="SAM" id="MobiDB-lite"/>
    </source>
</evidence>
<evidence type="ECO:0000313" key="7">
    <source>
        <dbReference type="Proteomes" id="UP000015453"/>
    </source>
</evidence>
<accession>S8E0H1</accession>